<proteinExistence type="predicted"/>
<evidence type="ECO:0000313" key="1">
    <source>
        <dbReference type="EMBL" id="CAG6467186.1"/>
    </source>
</evidence>
<dbReference type="EMBL" id="HBUE01057664">
    <property type="protein sequence ID" value="CAG6467186.1"/>
    <property type="molecule type" value="Transcribed_RNA"/>
</dbReference>
<organism evidence="1">
    <name type="scientific">Culex pipiens</name>
    <name type="common">House mosquito</name>
    <dbReference type="NCBI Taxonomy" id="7175"/>
    <lineage>
        <taxon>Eukaryota</taxon>
        <taxon>Metazoa</taxon>
        <taxon>Ecdysozoa</taxon>
        <taxon>Arthropoda</taxon>
        <taxon>Hexapoda</taxon>
        <taxon>Insecta</taxon>
        <taxon>Pterygota</taxon>
        <taxon>Neoptera</taxon>
        <taxon>Endopterygota</taxon>
        <taxon>Diptera</taxon>
        <taxon>Nematocera</taxon>
        <taxon>Culicoidea</taxon>
        <taxon>Culicidae</taxon>
        <taxon>Culicinae</taxon>
        <taxon>Culicini</taxon>
        <taxon>Culex</taxon>
        <taxon>Culex</taxon>
    </lineage>
</organism>
<accession>A0A8D8FD82</accession>
<sequence>MRQCQRTPRVWFSSFGTSLYPLCVGILVHRTSAPRQSRLVASVVCLALTRGMNPACRDTETGLYRQRVPRLVPSEAPWFIRWVHALGECQTHHRGDEPRLSWCAGTLNQNTLGSRESGTSVN</sequence>
<name>A0A8D8FD82_CULPI</name>
<reference evidence="1" key="1">
    <citation type="submission" date="2021-05" db="EMBL/GenBank/DDBJ databases">
        <authorList>
            <person name="Alioto T."/>
            <person name="Alioto T."/>
            <person name="Gomez Garrido J."/>
        </authorList>
    </citation>
    <scope>NUCLEOTIDE SEQUENCE</scope>
</reference>
<protein>
    <submittedName>
        <fullName evidence="1">(northern house mosquito) hypothetical protein</fullName>
    </submittedName>
</protein>
<dbReference type="AlphaFoldDB" id="A0A8D8FD82"/>